<dbReference type="InterPro" id="IPR050230">
    <property type="entry name" value="CALM/Myosin/TropC-like"/>
</dbReference>
<dbReference type="GO" id="GO:0016460">
    <property type="term" value="C:myosin II complex"/>
    <property type="evidence" value="ECO:0007669"/>
    <property type="project" value="TreeGrafter"/>
</dbReference>
<dbReference type="Gene3D" id="1.10.238.10">
    <property type="entry name" value="EF-hand"/>
    <property type="match status" value="2"/>
</dbReference>
<gene>
    <name evidence="4" type="ORF">EDS130_LOCUS25506</name>
</gene>
<evidence type="ECO:0000259" key="3">
    <source>
        <dbReference type="PROSITE" id="PS50222"/>
    </source>
</evidence>
<dbReference type="Proteomes" id="UP000663852">
    <property type="component" value="Unassembled WGS sequence"/>
</dbReference>
<keyword evidence="1" id="KW-0677">Repeat</keyword>
<evidence type="ECO:0000313" key="4">
    <source>
        <dbReference type="EMBL" id="CAF1203581.1"/>
    </source>
</evidence>
<dbReference type="InterPro" id="IPR011992">
    <property type="entry name" value="EF-hand-dom_pair"/>
</dbReference>
<evidence type="ECO:0000313" key="5">
    <source>
        <dbReference type="Proteomes" id="UP000663852"/>
    </source>
</evidence>
<reference evidence="4" key="1">
    <citation type="submission" date="2021-02" db="EMBL/GenBank/DDBJ databases">
        <authorList>
            <person name="Nowell W R."/>
        </authorList>
    </citation>
    <scope>NUCLEOTIDE SEQUENCE</scope>
</reference>
<feature type="domain" description="EF-hand" evidence="3">
    <location>
        <begin position="140"/>
        <end position="174"/>
    </location>
</feature>
<evidence type="ECO:0000256" key="2">
    <source>
        <dbReference type="ARBA" id="ARBA00022837"/>
    </source>
</evidence>
<organism evidence="4 5">
    <name type="scientific">Adineta ricciae</name>
    <name type="common">Rotifer</name>
    <dbReference type="NCBI Taxonomy" id="249248"/>
    <lineage>
        <taxon>Eukaryota</taxon>
        <taxon>Metazoa</taxon>
        <taxon>Spiralia</taxon>
        <taxon>Gnathifera</taxon>
        <taxon>Rotifera</taxon>
        <taxon>Eurotatoria</taxon>
        <taxon>Bdelloidea</taxon>
        <taxon>Adinetida</taxon>
        <taxon>Adinetidae</taxon>
        <taxon>Adineta</taxon>
    </lineage>
</organism>
<sequence length="174" mass="20080">MSTLRQNATSARKIYLPRQPLTSEEVFEYTQAFSLFDRDEDGFINAKDLSILIRSLEQNPTDNQIQQLIENIVDEECNLIDCKQFLIMMSILKKTRDADNKRELREIFDAIDDDGNGSIESEELRALMTLLTNGNDEMKLTKEEADAMIAEIDVDNDRRIGFDEFLTIFEGQTQ</sequence>
<dbReference type="Pfam" id="PF13499">
    <property type="entry name" value="EF-hand_7"/>
    <property type="match status" value="2"/>
</dbReference>
<dbReference type="SMART" id="SM00054">
    <property type="entry name" value="EFh"/>
    <property type="match status" value="3"/>
</dbReference>
<dbReference type="PANTHER" id="PTHR23048">
    <property type="entry name" value="MYOSIN LIGHT CHAIN 1, 3"/>
    <property type="match status" value="1"/>
</dbReference>
<dbReference type="SUPFAM" id="SSF47473">
    <property type="entry name" value="EF-hand"/>
    <property type="match status" value="1"/>
</dbReference>
<dbReference type="EMBL" id="CAJNOJ010000150">
    <property type="protein sequence ID" value="CAF1203581.1"/>
    <property type="molecule type" value="Genomic_DNA"/>
</dbReference>
<protein>
    <recommendedName>
        <fullName evidence="3">EF-hand domain-containing protein</fullName>
    </recommendedName>
</protein>
<dbReference type="OrthoDB" id="26525at2759"/>
<dbReference type="CDD" id="cd00051">
    <property type="entry name" value="EFh"/>
    <property type="match status" value="1"/>
</dbReference>
<feature type="domain" description="EF-hand" evidence="3">
    <location>
        <begin position="24"/>
        <end position="59"/>
    </location>
</feature>
<dbReference type="PANTHER" id="PTHR23048:SF0">
    <property type="entry name" value="CALMODULIN LIKE 3"/>
    <property type="match status" value="1"/>
</dbReference>
<proteinExistence type="predicted"/>
<dbReference type="InterPro" id="IPR018247">
    <property type="entry name" value="EF_Hand_1_Ca_BS"/>
</dbReference>
<dbReference type="GO" id="GO:0005509">
    <property type="term" value="F:calcium ion binding"/>
    <property type="evidence" value="ECO:0007669"/>
    <property type="project" value="InterPro"/>
</dbReference>
<dbReference type="PROSITE" id="PS50222">
    <property type="entry name" value="EF_HAND_2"/>
    <property type="match status" value="3"/>
</dbReference>
<dbReference type="AlphaFoldDB" id="A0A814WW59"/>
<comment type="caution">
    <text evidence="4">The sequence shown here is derived from an EMBL/GenBank/DDBJ whole genome shotgun (WGS) entry which is preliminary data.</text>
</comment>
<accession>A0A814WW59</accession>
<keyword evidence="2" id="KW-0106">Calcium</keyword>
<dbReference type="PROSITE" id="PS00018">
    <property type="entry name" value="EF_HAND_1"/>
    <property type="match status" value="3"/>
</dbReference>
<feature type="domain" description="EF-hand" evidence="3">
    <location>
        <begin position="99"/>
        <end position="134"/>
    </location>
</feature>
<dbReference type="FunFam" id="1.10.238.10:FF:000527">
    <property type="entry name" value="Calmodulin-3"/>
    <property type="match status" value="1"/>
</dbReference>
<evidence type="ECO:0000256" key="1">
    <source>
        <dbReference type="ARBA" id="ARBA00022737"/>
    </source>
</evidence>
<name>A0A814WW59_ADIRI</name>
<dbReference type="InterPro" id="IPR002048">
    <property type="entry name" value="EF_hand_dom"/>
</dbReference>